<dbReference type="Proteomes" id="UP000579605">
    <property type="component" value="Unassembled WGS sequence"/>
</dbReference>
<keyword evidence="1" id="KW-0472">Membrane</keyword>
<dbReference type="RefSeq" id="WP_179790389.1">
    <property type="nucleotide sequence ID" value="NZ_BAAARR010000031.1"/>
</dbReference>
<dbReference type="EMBL" id="JACBZH010000001">
    <property type="protein sequence ID" value="NYH92952.1"/>
    <property type="molecule type" value="Genomic_DNA"/>
</dbReference>
<keyword evidence="3" id="KW-1185">Reference proteome</keyword>
<feature type="transmembrane region" description="Helical" evidence="1">
    <location>
        <begin position="34"/>
        <end position="61"/>
    </location>
</feature>
<dbReference type="AlphaFoldDB" id="A0A852ZN22"/>
<comment type="caution">
    <text evidence="2">The sequence shown here is derived from an EMBL/GenBank/DDBJ whole genome shotgun (WGS) entry which is preliminary data.</text>
</comment>
<keyword evidence="1" id="KW-1133">Transmembrane helix</keyword>
<evidence type="ECO:0000313" key="3">
    <source>
        <dbReference type="Proteomes" id="UP000579605"/>
    </source>
</evidence>
<sequence length="94" mass="10201">MNPDSSRIRDSRYVRAAETINAGMPTTPVGKASLAIAATAIGFVLTVLVPQLLGGVLLALVSLDMRRHLDRWSAEYECSRCKEKLRADRGTEAA</sequence>
<gene>
    <name evidence="2" type="ORF">F4554_005590</name>
</gene>
<evidence type="ECO:0000313" key="2">
    <source>
        <dbReference type="EMBL" id="NYH92952.1"/>
    </source>
</evidence>
<name>A0A852ZN22_9ACTN</name>
<reference evidence="2 3" key="1">
    <citation type="submission" date="2020-07" db="EMBL/GenBank/DDBJ databases">
        <title>Sequencing the genomes of 1000 actinobacteria strains.</title>
        <authorList>
            <person name="Klenk H.-P."/>
        </authorList>
    </citation>
    <scope>NUCLEOTIDE SEQUENCE [LARGE SCALE GENOMIC DNA]</scope>
    <source>
        <strain evidence="2 3">DSM 18448</strain>
    </source>
</reference>
<evidence type="ECO:0000256" key="1">
    <source>
        <dbReference type="SAM" id="Phobius"/>
    </source>
</evidence>
<accession>A0A852ZN22</accession>
<proteinExistence type="predicted"/>
<keyword evidence="1" id="KW-0812">Transmembrane</keyword>
<organism evidence="2 3">
    <name type="scientific">Actinopolymorpha rutila</name>
    <dbReference type="NCBI Taxonomy" id="446787"/>
    <lineage>
        <taxon>Bacteria</taxon>
        <taxon>Bacillati</taxon>
        <taxon>Actinomycetota</taxon>
        <taxon>Actinomycetes</taxon>
        <taxon>Propionibacteriales</taxon>
        <taxon>Actinopolymorphaceae</taxon>
        <taxon>Actinopolymorpha</taxon>
    </lineage>
</organism>
<protein>
    <submittedName>
        <fullName evidence="2">Uncharacterized protein</fullName>
    </submittedName>
</protein>